<evidence type="ECO:0000256" key="8">
    <source>
        <dbReference type="PROSITE-ProRule" id="PRU01360"/>
    </source>
</evidence>
<dbReference type="GO" id="GO:0044718">
    <property type="term" value="P:siderophore transmembrane transport"/>
    <property type="evidence" value="ECO:0007669"/>
    <property type="project" value="TreeGrafter"/>
</dbReference>
<organism evidence="13 14">
    <name type="scientific">Paraglaciecola mesophila</name>
    <dbReference type="NCBI Taxonomy" id="197222"/>
    <lineage>
        <taxon>Bacteria</taxon>
        <taxon>Pseudomonadati</taxon>
        <taxon>Pseudomonadota</taxon>
        <taxon>Gammaproteobacteria</taxon>
        <taxon>Alteromonadales</taxon>
        <taxon>Alteromonadaceae</taxon>
        <taxon>Paraglaciecola</taxon>
    </lineage>
</organism>
<dbReference type="Proteomes" id="UP000464524">
    <property type="component" value="Chromosome"/>
</dbReference>
<keyword evidence="13" id="KW-0675">Receptor</keyword>
<feature type="domain" description="TonB-dependent receptor-like beta-barrel" evidence="11">
    <location>
        <begin position="244"/>
        <end position="675"/>
    </location>
</feature>
<comment type="subcellular location">
    <subcellularLocation>
        <location evidence="1 8">Cell outer membrane</location>
        <topology evidence="1 8">Multi-pass membrane protein</topology>
    </subcellularLocation>
</comment>
<evidence type="ECO:0000259" key="12">
    <source>
        <dbReference type="Pfam" id="PF07715"/>
    </source>
</evidence>
<dbReference type="PROSITE" id="PS52016">
    <property type="entry name" value="TONB_DEPENDENT_REC_3"/>
    <property type="match status" value="1"/>
</dbReference>
<keyword evidence="10" id="KW-0732">Signal</keyword>
<evidence type="ECO:0000313" key="14">
    <source>
        <dbReference type="Proteomes" id="UP000464524"/>
    </source>
</evidence>
<evidence type="ECO:0000313" key="13">
    <source>
        <dbReference type="EMBL" id="QHJ13972.1"/>
    </source>
</evidence>
<dbReference type="AlphaFoldDB" id="A0A857JR94"/>
<dbReference type="InterPro" id="IPR036942">
    <property type="entry name" value="Beta-barrel_TonB_sf"/>
</dbReference>
<feature type="signal peptide" evidence="10">
    <location>
        <begin position="1"/>
        <end position="22"/>
    </location>
</feature>
<keyword evidence="4 8" id="KW-0812">Transmembrane</keyword>
<name>A0A857JR94_9ALTE</name>
<gene>
    <name evidence="13" type="ORF">FX988_04253</name>
</gene>
<proteinExistence type="inferred from homology"/>
<keyword evidence="7 8" id="KW-0998">Cell outer membrane</keyword>
<evidence type="ECO:0000256" key="3">
    <source>
        <dbReference type="ARBA" id="ARBA00022452"/>
    </source>
</evidence>
<dbReference type="GO" id="GO:0015344">
    <property type="term" value="F:siderophore uptake transmembrane transporter activity"/>
    <property type="evidence" value="ECO:0007669"/>
    <property type="project" value="TreeGrafter"/>
</dbReference>
<dbReference type="GO" id="GO:0009279">
    <property type="term" value="C:cell outer membrane"/>
    <property type="evidence" value="ECO:0007669"/>
    <property type="project" value="UniProtKB-SubCell"/>
</dbReference>
<evidence type="ECO:0000256" key="1">
    <source>
        <dbReference type="ARBA" id="ARBA00004571"/>
    </source>
</evidence>
<evidence type="ECO:0000256" key="9">
    <source>
        <dbReference type="RuleBase" id="RU003357"/>
    </source>
</evidence>
<evidence type="ECO:0000256" key="5">
    <source>
        <dbReference type="ARBA" id="ARBA00023077"/>
    </source>
</evidence>
<evidence type="ECO:0000256" key="4">
    <source>
        <dbReference type="ARBA" id="ARBA00022692"/>
    </source>
</evidence>
<keyword evidence="14" id="KW-1185">Reference proteome</keyword>
<dbReference type="PANTHER" id="PTHR30069">
    <property type="entry name" value="TONB-DEPENDENT OUTER MEMBRANE RECEPTOR"/>
    <property type="match status" value="1"/>
</dbReference>
<reference evidence="13 14" key="1">
    <citation type="submission" date="2019-12" db="EMBL/GenBank/DDBJ databases">
        <title>Genome sequencing and assembly of endphytes of Porphyra tenera.</title>
        <authorList>
            <person name="Park J.M."/>
            <person name="Shin R."/>
            <person name="Jo S.H."/>
        </authorList>
    </citation>
    <scope>NUCLEOTIDE SEQUENCE [LARGE SCALE GENOMIC DNA]</scope>
    <source>
        <strain evidence="13 14">GPM4</strain>
    </source>
</reference>
<feature type="domain" description="TonB-dependent receptor plug" evidence="12">
    <location>
        <begin position="50"/>
        <end position="153"/>
    </location>
</feature>
<protein>
    <submittedName>
        <fullName evidence="13">Putative TonB-dependent receptor</fullName>
    </submittedName>
</protein>
<keyword evidence="5 9" id="KW-0798">TonB box</keyword>
<dbReference type="SUPFAM" id="SSF56935">
    <property type="entry name" value="Porins"/>
    <property type="match status" value="1"/>
</dbReference>
<keyword evidence="6 8" id="KW-0472">Membrane</keyword>
<dbReference type="EMBL" id="CP047656">
    <property type="protein sequence ID" value="QHJ13972.1"/>
    <property type="molecule type" value="Genomic_DNA"/>
</dbReference>
<feature type="chain" id="PRO_5032475936" evidence="10">
    <location>
        <begin position="23"/>
        <end position="706"/>
    </location>
</feature>
<dbReference type="Gene3D" id="2.40.170.20">
    <property type="entry name" value="TonB-dependent receptor, beta-barrel domain"/>
    <property type="match status" value="1"/>
</dbReference>
<dbReference type="RefSeq" id="WP_160182013.1">
    <property type="nucleotide sequence ID" value="NZ_CP047656.1"/>
</dbReference>
<keyword evidence="2 8" id="KW-0813">Transport</keyword>
<dbReference type="PANTHER" id="PTHR30069:SF40">
    <property type="entry name" value="TONB-DEPENDENT RECEPTOR NMB0964-RELATED"/>
    <property type="match status" value="1"/>
</dbReference>
<accession>A0A857JR94</accession>
<evidence type="ECO:0000256" key="7">
    <source>
        <dbReference type="ARBA" id="ARBA00023237"/>
    </source>
</evidence>
<dbReference type="Gene3D" id="2.170.130.10">
    <property type="entry name" value="TonB-dependent receptor, plug domain"/>
    <property type="match status" value="1"/>
</dbReference>
<dbReference type="Pfam" id="PF07715">
    <property type="entry name" value="Plug"/>
    <property type="match status" value="1"/>
</dbReference>
<dbReference type="KEGG" id="pmes:FX988_04253"/>
<dbReference type="InterPro" id="IPR000531">
    <property type="entry name" value="Beta-barrel_TonB"/>
</dbReference>
<dbReference type="InterPro" id="IPR039426">
    <property type="entry name" value="TonB-dep_rcpt-like"/>
</dbReference>
<dbReference type="OrthoDB" id="9795928at2"/>
<dbReference type="Pfam" id="PF00593">
    <property type="entry name" value="TonB_dep_Rec_b-barrel"/>
    <property type="match status" value="1"/>
</dbReference>
<evidence type="ECO:0000259" key="11">
    <source>
        <dbReference type="Pfam" id="PF00593"/>
    </source>
</evidence>
<evidence type="ECO:0000256" key="2">
    <source>
        <dbReference type="ARBA" id="ARBA00022448"/>
    </source>
</evidence>
<dbReference type="InterPro" id="IPR012910">
    <property type="entry name" value="Plug_dom"/>
</dbReference>
<keyword evidence="3 8" id="KW-1134">Transmembrane beta strand</keyword>
<comment type="similarity">
    <text evidence="8 9">Belongs to the TonB-dependent receptor family.</text>
</comment>
<dbReference type="InterPro" id="IPR037066">
    <property type="entry name" value="Plug_dom_sf"/>
</dbReference>
<evidence type="ECO:0000256" key="6">
    <source>
        <dbReference type="ARBA" id="ARBA00023136"/>
    </source>
</evidence>
<sequence>MKTKLSTLLVAVIAALTSTAHAQEKNLHKDEADLETLLITASPLSRTVLQSSTPVSILSGEELDQNQAATLGDTLANVPGVHSSYYGPVASSPIIRGLDGPRIKVVQNGLDASDASRVGPDHQVATETSTASQIEVLRGPATLLYGSGAIGGVVNVVDNRLPAQRQEGLTGEMFAQYDNVADAKTVSTDLNMGSGDFVFHVDGYNRKTDDYKIPVPANVNEEGGSGELDNSSVSAHGFNLGGGWITDDTRVALSYGRMDSEYGLPVEDDVYIKLKQDRYQAVVDWKNLDGFFEAVHFQNGFTDYEHTEFEGEEVGTSFKNQSIESRLWADHQAVAGWKGTVGVHYNYIDASSIGEEAFTPPTKTDSIAAFVMEEHETGPLLWQLGARVETLSHDVDNSFYDLLDSSNTLGFNNIDFTSVSGSAGVVWSLNNQHSLALNYAYSQRAPSASEMFSYGPHVGSQTYEIGGDFSIDEQDGIYSVHQADEDLHKEESNNIDLTYRYQNDSWNATVSVFYNEVGDYIFEQSTGLVYAGGELISAENYAANVALNGEYDEEIDGLSVINFEQQDAKLYGFEAQVDMHLSEELRWEIFSDYTRAKLDEGGNVPRIPPLRVGSSLHYERGNWHGEIEVVRNSKQDKIATYETETDGYTMWSAAANYYLPLDALDMTFYLKGSNLTNEEGRVHSSYVKDEVPLPGRSVSLGVRARF</sequence>
<evidence type="ECO:0000256" key="10">
    <source>
        <dbReference type="SAM" id="SignalP"/>
    </source>
</evidence>